<feature type="compositionally biased region" description="Basic and acidic residues" evidence="1">
    <location>
        <begin position="1294"/>
        <end position="1446"/>
    </location>
</feature>
<organism evidence="3 4">
    <name type="scientific">Gemmata palustris</name>
    <dbReference type="NCBI Taxonomy" id="2822762"/>
    <lineage>
        <taxon>Bacteria</taxon>
        <taxon>Pseudomonadati</taxon>
        <taxon>Planctomycetota</taxon>
        <taxon>Planctomycetia</taxon>
        <taxon>Gemmatales</taxon>
        <taxon>Gemmataceae</taxon>
        <taxon>Gemmata</taxon>
    </lineage>
</organism>
<feature type="compositionally biased region" description="Basic and acidic residues" evidence="1">
    <location>
        <begin position="1459"/>
        <end position="1471"/>
    </location>
</feature>
<evidence type="ECO:0000313" key="3">
    <source>
        <dbReference type="EMBL" id="MBP3956089.1"/>
    </source>
</evidence>
<feature type="compositionally biased region" description="Basic and acidic residues" evidence="1">
    <location>
        <begin position="1568"/>
        <end position="1582"/>
    </location>
</feature>
<accession>A0ABS5BQX2</accession>
<feature type="transmembrane region" description="Helical" evidence="2">
    <location>
        <begin position="67"/>
        <end position="86"/>
    </location>
</feature>
<feature type="region of interest" description="Disordered" evidence="1">
    <location>
        <begin position="524"/>
        <end position="1471"/>
    </location>
</feature>
<feature type="transmembrane region" description="Helical" evidence="2">
    <location>
        <begin position="155"/>
        <end position="176"/>
    </location>
</feature>
<reference evidence="3 4" key="1">
    <citation type="submission" date="2021-04" db="EMBL/GenBank/DDBJ databases">
        <authorList>
            <person name="Ivanova A."/>
        </authorList>
    </citation>
    <scope>NUCLEOTIDE SEQUENCE [LARGE SCALE GENOMIC DNA]</scope>
    <source>
        <strain evidence="3 4">G18</strain>
    </source>
</reference>
<dbReference type="Proteomes" id="UP000676565">
    <property type="component" value="Unassembled WGS sequence"/>
</dbReference>
<comment type="caution">
    <text evidence="3">The sequence shown here is derived from an EMBL/GenBank/DDBJ whole genome shotgun (WGS) entry which is preliminary data.</text>
</comment>
<feature type="compositionally biased region" description="Basic and acidic residues" evidence="1">
    <location>
        <begin position="688"/>
        <end position="713"/>
    </location>
</feature>
<keyword evidence="2" id="KW-0472">Membrane</keyword>
<evidence type="ECO:0000313" key="4">
    <source>
        <dbReference type="Proteomes" id="UP000676565"/>
    </source>
</evidence>
<feature type="region of interest" description="Disordered" evidence="1">
    <location>
        <begin position="1555"/>
        <end position="1582"/>
    </location>
</feature>
<proteinExistence type="predicted"/>
<evidence type="ECO:0000256" key="2">
    <source>
        <dbReference type="SAM" id="Phobius"/>
    </source>
</evidence>
<feature type="compositionally biased region" description="Basic and acidic residues" evidence="1">
    <location>
        <begin position="913"/>
        <end position="925"/>
    </location>
</feature>
<feature type="compositionally biased region" description="Basic and acidic residues" evidence="1">
    <location>
        <begin position="1103"/>
        <end position="1288"/>
    </location>
</feature>
<feature type="compositionally biased region" description="Basic and acidic residues" evidence="1">
    <location>
        <begin position="593"/>
        <end position="610"/>
    </location>
</feature>
<feature type="compositionally biased region" description="Basic and acidic residues" evidence="1">
    <location>
        <begin position="1009"/>
        <end position="1088"/>
    </location>
</feature>
<protein>
    <submittedName>
        <fullName evidence="3">Uncharacterized protein</fullName>
    </submittedName>
</protein>
<keyword evidence="4" id="KW-1185">Reference proteome</keyword>
<feature type="region of interest" description="Disordered" evidence="1">
    <location>
        <begin position="1517"/>
        <end position="1540"/>
    </location>
</feature>
<evidence type="ECO:0000256" key="1">
    <source>
        <dbReference type="SAM" id="MobiDB-lite"/>
    </source>
</evidence>
<feature type="compositionally biased region" description="Basic and acidic residues" evidence="1">
    <location>
        <begin position="620"/>
        <end position="631"/>
    </location>
</feature>
<keyword evidence="2" id="KW-0812">Transmembrane</keyword>
<feature type="compositionally biased region" description="Low complexity" evidence="1">
    <location>
        <begin position="1089"/>
        <end position="1099"/>
    </location>
</feature>
<feature type="compositionally biased region" description="Basic and acidic residues" evidence="1">
    <location>
        <begin position="786"/>
        <end position="801"/>
    </location>
</feature>
<feature type="compositionally biased region" description="Pro residues" evidence="1">
    <location>
        <begin position="678"/>
        <end position="687"/>
    </location>
</feature>
<dbReference type="RefSeq" id="WP_210654124.1">
    <property type="nucleotide sequence ID" value="NZ_JAGKQQ010000001.1"/>
</dbReference>
<sequence>MAAVLEQAEAAAKNDSRVDEQIAQATSRIRAHDLTFGGLVLVAFVLVYTTAMILLDKYLGLAEWVRQFALLGFFAAFAATAYFTILSPLRKKINPLYAAKRVESTIDDAKNSVTGYVDAQQQGTLNATVRAALANRAAKSVAAADVNKAVDHRGLLYLGGASIALFLTLIVLFFVFRPAQFSSLMGRTFVPFSSGVIVTQTQLTLVKPDPAEFTITVGQPITVAVHVGGKIPGANSPDRVRLLIRNNPVDPNYTELPMVPGDTARDFELRVPDHLVQNGFWYKVAGGDAVTPEYKVTVRSLPLFTEFQAAYEYPAYLRRKAETATDPQIRAPRGTTVTLVGRTNRDVRDGLMVIEPGGTRVTEAAIAGKPDSLQFTFKLAETGSYKLTFNATTGERSAEAFQSRILVEADKAPEITINKPEEEEITAPTNGQIVIDAKVGDDFGIDTITLKMKIVSPVERPLLDRPYLNGKARSFQRAKDKTWPTDVDYKDSVDLAQLKADPVGLPLELKPDTVIEFYLEATDNCTEPKPNVGRSVAKRVRLTAPKVEEQDKKKLDQEKENRKTEEQKHNAQQQQQFEQENRDPKGGQPNPATKDKNPEPKNSEGTKEGTPDPMAPQPPNKDKDKGKEGTPKQDQPMGGGMSDMGTPMGNPMPKGGKDDMPPKPMGGTDPSGMGAPNAPMPEAPPPKTPEDKAVEKKADDLNKAIQQEDKDGGVGKSNPTASGPERTDPAQPKKQPPAGDMGNATEPKPEPKPNDPMKPMQDQPAPGSGKPEGTLEKPSDPATPKPEPKPNEPKPTNDKAGQKNSAPSETRDEQVGGVPGAEKESPKEPQPAPKDPNQKQDSPQKQDPNSGSKAKPATQKDDGQQPGASDSADKKDPAADAGSRAKPMPEPTRGGDKPNQPKDQPQPMGGTKSEGKQPDAGDAKPKQAPAAGENKPKPAEDMMTGGGMGAPEPKPESDANQPTKPNGTGAAETKPAGDKNAPMNTGNSGVDKGSDKPQPQEGAQPNGGRDQEPPKQKELDDNQRKELEEAAKNLTSPDEKKKQDARDKLDKAIGEDKRKEMEKLANDLQSPDEKTRADAQRKLEELKKQAQQQPGKPNGENGGKPDEKQMKELEQAAKDLNSPDEKKKQEARDKLDKAVGEDKRKELEQLAKDLQSGDKDKQQAAQNKIKEAMKDAKGGDKGDPKNAPKFDDNQRKELEQAAKDLTSPDEKKKQEARDKLDKAVGEDKRKELEQAAKDLQSGDKDKQDAAQKKIDDAMKDAKGGKPGDPKGGAKPDEKQMKEITDAMKDLQSGDDQKKQAAQQKLDKMVGEKNRKEAEQLMKDLQSGDKDKQAAAQKKLDDLKKELEQQQAQKEKDGQDGKAGKEPSKEELADLMKKAQDLQSKDDKTREKAEKDLDDKIGKENREKLQKELEGKKPGGDAEQDQKLKEQLEQMAKEQSKQPHDPSQKGLGSSPPPKGAMEEDARNRLKTAELRLEDFERKRYDEEFQKKQGFTDAEYKKFLEDYERHVENLRKDVNKLTAGDKAPPAGPGAPGAPILGGAGGRVAPGAKLNSSGVGGGATVAPPGFEDSKNKFQKLIQEKK</sequence>
<name>A0ABS5BQX2_9BACT</name>
<dbReference type="EMBL" id="JAGKQQ010000001">
    <property type="protein sequence ID" value="MBP3956089.1"/>
    <property type="molecule type" value="Genomic_DNA"/>
</dbReference>
<feature type="transmembrane region" description="Helical" evidence="2">
    <location>
        <begin position="34"/>
        <end position="55"/>
    </location>
</feature>
<keyword evidence="2" id="KW-1133">Transmembrane helix</keyword>
<feature type="compositionally biased region" description="Basic and acidic residues" evidence="1">
    <location>
        <begin position="546"/>
        <end position="569"/>
    </location>
</feature>
<gene>
    <name evidence="3" type="ORF">J8F10_12430</name>
</gene>